<organism evidence="2">
    <name type="scientific">Brassica campestris</name>
    <name type="common">Field mustard</name>
    <dbReference type="NCBI Taxonomy" id="3711"/>
    <lineage>
        <taxon>Eukaryota</taxon>
        <taxon>Viridiplantae</taxon>
        <taxon>Streptophyta</taxon>
        <taxon>Embryophyta</taxon>
        <taxon>Tracheophyta</taxon>
        <taxon>Spermatophyta</taxon>
        <taxon>Magnoliopsida</taxon>
        <taxon>eudicotyledons</taxon>
        <taxon>Gunneridae</taxon>
        <taxon>Pentapetalae</taxon>
        <taxon>rosids</taxon>
        <taxon>malvids</taxon>
        <taxon>Brassicales</taxon>
        <taxon>Brassicaceae</taxon>
        <taxon>Brassiceae</taxon>
        <taxon>Brassica</taxon>
    </lineage>
</organism>
<evidence type="ECO:0000256" key="1">
    <source>
        <dbReference type="SAM" id="MobiDB-lite"/>
    </source>
</evidence>
<dbReference type="EMBL" id="LR031575">
    <property type="protein sequence ID" value="VDD04889.1"/>
    <property type="molecule type" value="Genomic_DNA"/>
</dbReference>
<dbReference type="AlphaFoldDB" id="A0A3P6CAV7"/>
<reference evidence="2" key="1">
    <citation type="submission" date="2018-11" db="EMBL/GenBank/DDBJ databases">
        <authorList>
            <consortium name="Genoscope - CEA"/>
            <person name="William W."/>
        </authorList>
    </citation>
    <scope>NUCLEOTIDE SEQUENCE</scope>
</reference>
<name>A0A3P6CAV7_BRACM</name>
<accession>A0A3P6CAV7</accession>
<evidence type="ECO:0000313" key="2">
    <source>
        <dbReference type="EMBL" id="VDD04889.1"/>
    </source>
</evidence>
<gene>
    <name evidence="2" type="ORF">BRAA08T33778Z</name>
</gene>
<sequence>MHSNSQTPVTGDVPATKPNGKDRDGKAVVSSAEPIKRVDQTGDSFATAISGDSKPKKSNGKAVVYSAGPKLNGKSVVSASTEVLFFRDVKFGPQEGELRFRLIHFWEARNAHTKVLFGLELLLIDGQGTVIQGFVPPNRIETYLPHMFAGSVYRLNNFYGSKSKVCTEVAGARRGHFF</sequence>
<dbReference type="CDD" id="cd04480">
    <property type="entry name" value="RPA1_DBD_A_like"/>
    <property type="match status" value="1"/>
</dbReference>
<proteinExistence type="predicted"/>
<protein>
    <recommendedName>
        <fullName evidence="3">DUF223 domain-containing protein</fullName>
    </recommendedName>
</protein>
<feature type="region of interest" description="Disordered" evidence="1">
    <location>
        <begin position="1"/>
        <end position="61"/>
    </location>
</feature>
<evidence type="ECO:0008006" key="3">
    <source>
        <dbReference type="Google" id="ProtNLM"/>
    </source>
</evidence>